<accession>A0ABP0LPU3</accession>
<protein>
    <submittedName>
        <fullName evidence="1">Uncharacterized protein</fullName>
    </submittedName>
</protein>
<name>A0ABP0LPU3_9DINO</name>
<dbReference type="Proteomes" id="UP001642484">
    <property type="component" value="Unassembled WGS sequence"/>
</dbReference>
<proteinExistence type="predicted"/>
<evidence type="ECO:0000313" key="2">
    <source>
        <dbReference type="Proteomes" id="UP001642484"/>
    </source>
</evidence>
<reference evidence="1 2" key="1">
    <citation type="submission" date="2024-02" db="EMBL/GenBank/DDBJ databases">
        <authorList>
            <person name="Chen Y."/>
            <person name="Shah S."/>
            <person name="Dougan E. K."/>
            <person name="Thang M."/>
            <person name="Chan C."/>
        </authorList>
    </citation>
    <scope>NUCLEOTIDE SEQUENCE [LARGE SCALE GENOMIC DNA]</scope>
</reference>
<sequence>MEPVSILLATGAVAIYAAHRVEKMSEKEARPCPQARRGPVTLPELMDAQQVDDAAPVQILAVHVQHGLFQRKLQRESLKVRVKYGAPGASIHCDTAKASMGMAPSPTARFVPRLDHQNDLNASFGTTCLFLGQRNTSNRIRLRLIQTGLLGRTLAKAEVHVPDLGQCSPWMEFHPELQGTKESEVLGTLSVALETKVMMKGELRQFLRLLGAKQRQQGFLLDILPVVEGCVDEPEDDASVQGEKIAKASRTSLRLCGG</sequence>
<gene>
    <name evidence="1" type="ORF">CCMP2556_LOCUS21891</name>
</gene>
<comment type="caution">
    <text evidence="1">The sequence shown here is derived from an EMBL/GenBank/DDBJ whole genome shotgun (WGS) entry which is preliminary data.</text>
</comment>
<keyword evidence="2" id="KW-1185">Reference proteome</keyword>
<evidence type="ECO:0000313" key="1">
    <source>
        <dbReference type="EMBL" id="CAK9040697.1"/>
    </source>
</evidence>
<dbReference type="EMBL" id="CAXAMN010013381">
    <property type="protein sequence ID" value="CAK9040697.1"/>
    <property type="molecule type" value="Genomic_DNA"/>
</dbReference>
<organism evidence="1 2">
    <name type="scientific">Durusdinium trenchii</name>
    <dbReference type="NCBI Taxonomy" id="1381693"/>
    <lineage>
        <taxon>Eukaryota</taxon>
        <taxon>Sar</taxon>
        <taxon>Alveolata</taxon>
        <taxon>Dinophyceae</taxon>
        <taxon>Suessiales</taxon>
        <taxon>Symbiodiniaceae</taxon>
        <taxon>Durusdinium</taxon>
    </lineage>
</organism>